<evidence type="ECO:0000313" key="1">
    <source>
        <dbReference type="EMBL" id="PKR79169.1"/>
    </source>
</evidence>
<dbReference type="Proteomes" id="UP000243524">
    <property type="component" value="Unassembled WGS sequence"/>
</dbReference>
<organism evidence="1 2">
    <name type="scientific">Halalkalibacillus sediminis</name>
    <dbReference type="NCBI Taxonomy" id="2018042"/>
    <lineage>
        <taxon>Bacteria</taxon>
        <taxon>Bacillati</taxon>
        <taxon>Bacillota</taxon>
        <taxon>Bacilli</taxon>
        <taxon>Bacillales</taxon>
        <taxon>Bacillaceae</taxon>
        <taxon>Halalkalibacillus</taxon>
    </lineage>
</organism>
<dbReference type="Gene3D" id="1.25.40.10">
    <property type="entry name" value="Tetratricopeptide repeat domain"/>
    <property type="match status" value="1"/>
</dbReference>
<gene>
    <name evidence="1" type="ORF">CEY16_05315</name>
</gene>
<dbReference type="SUPFAM" id="SSF48439">
    <property type="entry name" value="Protein prenylyltransferase"/>
    <property type="match status" value="1"/>
</dbReference>
<dbReference type="AlphaFoldDB" id="A0A2I0QXX6"/>
<dbReference type="SUPFAM" id="SSF116965">
    <property type="entry name" value="Hypothetical protein MPN330"/>
    <property type="match status" value="1"/>
</dbReference>
<dbReference type="InterPro" id="IPR011990">
    <property type="entry name" value="TPR-like_helical_dom_sf"/>
</dbReference>
<evidence type="ECO:0000313" key="2">
    <source>
        <dbReference type="Proteomes" id="UP000243524"/>
    </source>
</evidence>
<comment type="caution">
    <text evidence="1">The sequence shown here is derived from an EMBL/GenBank/DDBJ whole genome shotgun (WGS) entry which is preliminary data.</text>
</comment>
<dbReference type="EMBL" id="PJNH01000001">
    <property type="protein sequence ID" value="PKR79169.1"/>
    <property type="molecule type" value="Genomic_DNA"/>
</dbReference>
<accession>A0A2I0QXX6</accession>
<protein>
    <recommendedName>
        <fullName evidence="3">Tetratricopeptide repeat-containing protein</fullName>
    </recommendedName>
</protein>
<proteinExistence type="predicted"/>
<reference evidence="1 2" key="1">
    <citation type="submission" date="2017-06" db="EMBL/GenBank/DDBJ databases">
        <title>the draft geome sequence of Illustriluteabacillus marina B3227.</title>
        <authorList>
            <person name="He R.-H."/>
            <person name="Du Z.-J."/>
        </authorList>
    </citation>
    <scope>NUCLEOTIDE SEQUENCE [LARGE SCALE GENOMIC DNA]</scope>
    <source>
        <strain evidence="1 2">B3227</strain>
    </source>
</reference>
<sequence length="332" mass="39453">MIEMNFENGDLIMFPGWRKELEDKSLEAVKLQNYEEALLHIKKLETYDAASNDILTAKVICLIELSRYDQAISLCRKLMKEDEENYYKYLHIYLTILFQTSQYSEVIDMLDEVQDMSLLPEEYQEPFQQIYDMSKQFQTTATVKDAEDHMNHFFTSLENGNFQEQWKLLSFHRKHAIQPYLKQLVPYLSDSNLNPVIKTGILQWCMDEDVTDRFQVEKFNQRDWFSPATLPDVLESDFAKASLRHLDSVEQSDATMYQFTKQILYRYLYITFPYTPDMEDAELVAESVLYLAKNYLQVNESNEQQEAPSRIHQEKMDEIEHLEKVYFSQIDD</sequence>
<name>A0A2I0QXX6_9BACI</name>
<keyword evidence="2" id="KW-1185">Reference proteome</keyword>
<evidence type="ECO:0008006" key="3">
    <source>
        <dbReference type="Google" id="ProtNLM"/>
    </source>
</evidence>